<evidence type="ECO:0000256" key="1">
    <source>
        <dbReference type="ARBA" id="ARBA00023015"/>
    </source>
</evidence>
<dbReference type="PRINTS" id="PR00033">
    <property type="entry name" value="HTHASNC"/>
</dbReference>
<dbReference type="PANTHER" id="PTHR43537">
    <property type="entry name" value="TRANSCRIPTIONAL REGULATOR, GNTR FAMILY"/>
    <property type="match status" value="1"/>
</dbReference>
<organism evidence="5 6">
    <name type="scientific">Thermosediminibacter litoriperuensis</name>
    <dbReference type="NCBI Taxonomy" id="291989"/>
    <lineage>
        <taxon>Bacteria</taxon>
        <taxon>Bacillati</taxon>
        <taxon>Bacillota</taxon>
        <taxon>Clostridia</taxon>
        <taxon>Thermosediminibacterales</taxon>
        <taxon>Thermosediminibacteraceae</taxon>
        <taxon>Thermosediminibacter</taxon>
    </lineage>
</organism>
<dbReference type="Proteomes" id="UP000322294">
    <property type="component" value="Unassembled WGS sequence"/>
</dbReference>
<dbReference type="PANTHER" id="PTHR43537:SF24">
    <property type="entry name" value="GLUCONATE OPERON TRANSCRIPTIONAL REPRESSOR"/>
    <property type="match status" value="1"/>
</dbReference>
<dbReference type="SUPFAM" id="SSF48008">
    <property type="entry name" value="GntR ligand-binding domain-like"/>
    <property type="match status" value="1"/>
</dbReference>
<dbReference type="SUPFAM" id="SSF46785">
    <property type="entry name" value="Winged helix' DNA-binding domain"/>
    <property type="match status" value="1"/>
</dbReference>
<keyword evidence="1" id="KW-0805">Transcription regulation</keyword>
<evidence type="ECO:0000259" key="4">
    <source>
        <dbReference type="PROSITE" id="PS50949"/>
    </source>
</evidence>
<accession>A0A5S5ASG7</accession>
<dbReference type="PRINTS" id="PR00035">
    <property type="entry name" value="HTHGNTR"/>
</dbReference>
<dbReference type="EMBL" id="VNHO01000014">
    <property type="protein sequence ID" value="TYP53755.1"/>
    <property type="molecule type" value="Genomic_DNA"/>
</dbReference>
<dbReference type="SMART" id="SM00345">
    <property type="entry name" value="HTH_GNTR"/>
    <property type="match status" value="1"/>
</dbReference>
<evidence type="ECO:0000313" key="5">
    <source>
        <dbReference type="EMBL" id="TYP53755.1"/>
    </source>
</evidence>
<dbReference type="GO" id="GO:0043565">
    <property type="term" value="F:sequence-specific DNA binding"/>
    <property type="evidence" value="ECO:0007669"/>
    <property type="project" value="InterPro"/>
</dbReference>
<sequence length="224" mass="25753">MEKILHPINIREYQPISREVFKILREAILGGSLQPGTRLVEREIARQLGVSRTPVREAIHKLEQEGLVRHIPRRGVVVAQISEREVHEVYMIRAVLEGLAARLAAERISPGKLKRLSELMEAMEKACERNDEQTLQTLHLEFNTLIYEAAESPRLHQMINYLVDYIAAFTKLGYSVPGRMRAATQEHRALAEALTKGDGRLAEEIARRHIENSREAYFMKKYFS</sequence>
<dbReference type="InterPro" id="IPR000485">
    <property type="entry name" value="AsnC-type_HTH_dom"/>
</dbReference>
<dbReference type="Pfam" id="PF00392">
    <property type="entry name" value="GntR"/>
    <property type="match status" value="1"/>
</dbReference>
<dbReference type="InterPro" id="IPR000524">
    <property type="entry name" value="Tscrpt_reg_HTH_GntR"/>
</dbReference>
<dbReference type="Pfam" id="PF07729">
    <property type="entry name" value="FCD"/>
    <property type="match status" value="1"/>
</dbReference>
<dbReference type="CDD" id="cd07377">
    <property type="entry name" value="WHTH_GntR"/>
    <property type="match status" value="1"/>
</dbReference>
<dbReference type="GO" id="GO:0003700">
    <property type="term" value="F:DNA-binding transcription factor activity"/>
    <property type="evidence" value="ECO:0007669"/>
    <property type="project" value="InterPro"/>
</dbReference>
<feature type="domain" description="HTH gntR-type" evidence="4">
    <location>
        <begin position="14"/>
        <end position="81"/>
    </location>
</feature>
<dbReference type="PROSITE" id="PS50949">
    <property type="entry name" value="HTH_GNTR"/>
    <property type="match status" value="1"/>
</dbReference>
<protein>
    <submittedName>
        <fullName evidence="5">GntR family transcriptional regulator</fullName>
    </submittedName>
</protein>
<dbReference type="InterPro" id="IPR036388">
    <property type="entry name" value="WH-like_DNA-bd_sf"/>
</dbReference>
<dbReference type="InterPro" id="IPR036390">
    <property type="entry name" value="WH_DNA-bd_sf"/>
</dbReference>
<dbReference type="InterPro" id="IPR008920">
    <property type="entry name" value="TF_FadR/GntR_C"/>
</dbReference>
<evidence type="ECO:0000256" key="3">
    <source>
        <dbReference type="ARBA" id="ARBA00023163"/>
    </source>
</evidence>
<evidence type="ECO:0000313" key="6">
    <source>
        <dbReference type="Proteomes" id="UP000322294"/>
    </source>
</evidence>
<gene>
    <name evidence="5" type="ORF">LZ11_01477</name>
</gene>
<name>A0A5S5ASG7_9FIRM</name>
<reference evidence="5 6" key="1">
    <citation type="submission" date="2019-07" db="EMBL/GenBank/DDBJ databases">
        <title>Genomic Encyclopedia of Type Strains, Phase I: the one thousand microbial genomes (KMG-I) project.</title>
        <authorList>
            <person name="Kyrpides N."/>
        </authorList>
    </citation>
    <scope>NUCLEOTIDE SEQUENCE [LARGE SCALE GENOMIC DNA]</scope>
    <source>
        <strain evidence="5 6">DSM 16647</strain>
    </source>
</reference>
<dbReference type="SMART" id="SM00895">
    <property type="entry name" value="FCD"/>
    <property type="match status" value="1"/>
</dbReference>
<dbReference type="InterPro" id="IPR011711">
    <property type="entry name" value="GntR_C"/>
</dbReference>
<keyword evidence="6" id="KW-1185">Reference proteome</keyword>
<dbReference type="OrthoDB" id="9781630at2"/>
<keyword evidence="2" id="KW-0238">DNA-binding</keyword>
<comment type="caution">
    <text evidence="5">The sequence shown here is derived from an EMBL/GenBank/DDBJ whole genome shotgun (WGS) entry which is preliminary data.</text>
</comment>
<dbReference type="AlphaFoldDB" id="A0A5S5ASG7"/>
<evidence type="ECO:0000256" key="2">
    <source>
        <dbReference type="ARBA" id="ARBA00023125"/>
    </source>
</evidence>
<keyword evidence="3" id="KW-0804">Transcription</keyword>
<dbReference type="Gene3D" id="1.10.10.10">
    <property type="entry name" value="Winged helix-like DNA-binding domain superfamily/Winged helix DNA-binding domain"/>
    <property type="match status" value="1"/>
</dbReference>
<dbReference type="RefSeq" id="WP_148867230.1">
    <property type="nucleotide sequence ID" value="NZ_VNHO01000014.1"/>
</dbReference>
<dbReference type="Gene3D" id="1.20.120.530">
    <property type="entry name" value="GntR ligand-binding domain-like"/>
    <property type="match status" value="1"/>
</dbReference>
<proteinExistence type="predicted"/>